<organism evidence="3 4">
    <name type="scientific">Kribbella sancticallisti</name>
    <dbReference type="NCBI Taxonomy" id="460087"/>
    <lineage>
        <taxon>Bacteria</taxon>
        <taxon>Bacillati</taxon>
        <taxon>Actinomycetota</taxon>
        <taxon>Actinomycetes</taxon>
        <taxon>Propionibacteriales</taxon>
        <taxon>Kribbellaceae</taxon>
        <taxon>Kribbella</taxon>
    </lineage>
</organism>
<dbReference type="Pfam" id="PF01243">
    <property type="entry name" value="PNPOx_N"/>
    <property type="match status" value="1"/>
</dbReference>
<keyword evidence="1" id="KW-0560">Oxidoreductase</keyword>
<dbReference type="PANTHER" id="PTHR35176">
    <property type="entry name" value="HEME OXYGENASE HI_0854-RELATED"/>
    <property type="match status" value="1"/>
</dbReference>
<reference evidence="4" key="1">
    <citation type="journal article" date="2019" name="Int. J. Syst. Evol. Microbiol.">
        <title>The Global Catalogue of Microorganisms (GCM) 10K type strain sequencing project: providing services to taxonomists for standard genome sequencing and annotation.</title>
        <authorList>
            <consortium name="The Broad Institute Genomics Platform"/>
            <consortium name="The Broad Institute Genome Sequencing Center for Infectious Disease"/>
            <person name="Wu L."/>
            <person name="Ma J."/>
        </authorList>
    </citation>
    <scope>NUCLEOTIDE SEQUENCE [LARGE SCALE GENOMIC DNA]</scope>
    <source>
        <strain evidence="4">JCM 14969</strain>
    </source>
</reference>
<comment type="caution">
    <text evidence="3">The sequence shown here is derived from an EMBL/GenBank/DDBJ whole genome shotgun (WGS) entry which is preliminary data.</text>
</comment>
<dbReference type="InterPro" id="IPR012349">
    <property type="entry name" value="Split_barrel_FMN-bd"/>
</dbReference>
<name>A0ABP4Q513_9ACTN</name>
<dbReference type="InterPro" id="IPR019967">
    <property type="entry name" value="F420-dep_enz_PPOX_Rv0121"/>
</dbReference>
<evidence type="ECO:0000259" key="2">
    <source>
        <dbReference type="Pfam" id="PF01243"/>
    </source>
</evidence>
<dbReference type="EMBL" id="BAAAOS010000045">
    <property type="protein sequence ID" value="GAA1596639.1"/>
    <property type="molecule type" value="Genomic_DNA"/>
</dbReference>
<keyword evidence="4" id="KW-1185">Reference proteome</keyword>
<dbReference type="NCBIfam" id="TIGR03668">
    <property type="entry name" value="Rv0121_F420"/>
    <property type="match status" value="1"/>
</dbReference>
<accession>A0ABP4Q513</accession>
<proteinExistence type="predicted"/>
<protein>
    <recommendedName>
        <fullName evidence="2">Pyridoxamine 5'-phosphate oxidase N-terminal domain-containing protein</fullName>
    </recommendedName>
</protein>
<dbReference type="SUPFAM" id="SSF50475">
    <property type="entry name" value="FMN-binding split barrel"/>
    <property type="match status" value="1"/>
</dbReference>
<dbReference type="InterPro" id="IPR052019">
    <property type="entry name" value="F420H2_bilvrd_red/Heme_oxyg"/>
</dbReference>
<gene>
    <name evidence="3" type="ORF">GCM10009789_58270</name>
</gene>
<evidence type="ECO:0000256" key="1">
    <source>
        <dbReference type="ARBA" id="ARBA00023002"/>
    </source>
</evidence>
<evidence type="ECO:0000313" key="3">
    <source>
        <dbReference type="EMBL" id="GAA1596639.1"/>
    </source>
</evidence>
<feature type="domain" description="Pyridoxamine 5'-phosphate oxidase N-terminal" evidence="2">
    <location>
        <begin position="93"/>
        <end position="221"/>
    </location>
</feature>
<sequence length="224" mass="24610">MVSRFGVPESFQVTRTACRVSSAQASFTSLGVGSDEHAVSVAAPRTTARAVARTARHLTIAPHLPLDRAIGSTLHSRPSSSRVGVVRLGENVCRERLAAADRAFLASTGEDLRPHLVPVVFALTVAPTADELVIAIDQKPKSTTDLRRLRNIAWNPNVAVLCDRYDADWRKLWWIRADGTARVDEQNQAAVESLASKYPQYRLDPPRGPVITVTIENWTGWSYS</sequence>
<dbReference type="InterPro" id="IPR011576">
    <property type="entry name" value="Pyridox_Oxase_N"/>
</dbReference>
<dbReference type="PANTHER" id="PTHR35176:SF2">
    <property type="entry name" value="F420H(2)-DEPENDENT REDUCTASE RV1155"/>
    <property type="match status" value="1"/>
</dbReference>
<evidence type="ECO:0000313" key="4">
    <source>
        <dbReference type="Proteomes" id="UP001500393"/>
    </source>
</evidence>
<dbReference type="Proteomes" id="UP001500393">
    <property type="component" value="Unassembled WGS sequence"/>
</dbReference>
<dbReference type="Gene3D" id="2.30.110.10">
    <property type="entry name" value="Electron Transport, Fmn-binding Protein, Chain A"/>
    <property type="match status" value="1"/>
</dbReference>